<evidence type="ECO:0000313" key="2">
    <source>
        <dbReference type="Proteomes" id="UP000543174"/>
    </source>
</evidence>
<dbReference type="Proteomes" id="UP000543174">
    <property type="component" value="Unassembled WGS sequence"/>
</dbReference>
<keyword evidence="2" id="KW-1185">Reference proteome</keyword>
<evidence type="ECO:0000313" key="1">
    <source>
        <dbReference type="EMBL" id="MBA9043111.1"/>
    </source>
</evidence>
<gene>
    <name evidence="1" type="ORF">HNP21_006289</name>
</gene>
<accession>A0A7W3RI61</accession>
<proteinExistence type="predicted"/>
<dbReference type="RefSeq" id="WP_182528300.1">
    <property type="nucleotide sequence ID" value="NZ_JACJHT010000027.1"/>
</dbReference>
<sequence length="183" mass="21492">MMEVKLGSIKLNVIDYIEENYEEGNTFITDSEIDAAQFNDFLSFYREYSVVGKYFETVFPDRSFYGRFGQLLYSQNDNVFKLRLVFVNAKCDQPTNKKSFNPVTFDSEYINLLNKTAKQDIIIENLKELLLSKFSFTDSEIEKVFTVDNDTLISKRIEIRGKVKDLDQYLKEDKSRLDDIRNS</sequence>
<protein>
    <submittedName>
        <fullName evidence="1">Uncharacterized protein</fullName>
    </submittedName>
</protein>
<organism evidence="1 2">
    <name type="scientific">Priestia aryabhattai</name>
    <name type="common">Bacillus aryabhattai</name>
    <dbReference type="NCBI Taxonomy" id="412384"/>
    <lineage>
        <taxon>Bacteria</taxon>
        <taxon>Bacillati</taxon>
        <taxon>Bacillota</taxon>
        <taxon>Bacilli</taxon>
        <taxon>Bacillales</taxon>
        <taxon>Bacillaceae</taxon>
        <taxon>Priestia</taxon>
    </lineage>
</organism>
<comment type="caution">
    <text evidence="1">The sequence shown here is derived from an EMBL/GenBank/DDBJ whole genome shotgun (WGS) entry which is preliminary data.</text>
</comment>
<reference evidence="1" key="1">
    <citation type="submission" date="2020-08" db="EMBL/GenBank/DDBJ databases">
        <title>Functional genomics of gut bacteria from endangered species of beetles.</title>
        <authorList>
            <person name="Carlos-Shanley C."/>
        </authorList>
    </citation>
    <scope>NUCLEOTIDE SEQUENCE [LARGE SCALE GENOMIC DNA]</scope>
    <source>
        <strain evidence="1">S00060</strain>
    </source>
</reference>
<dbReference type="EMBL" id="JACJHT010000027">
    <property type="protein sequence ID" value="MBA9043111.1"/>
    <property type="molecule type" value="Genomic_DNA"/>
</dbReference>
<name>A0A7W3RI61_PRIAR</name>
<dbReference type="AlphaFoldDB" id="A0A7W3RI61"/>